<name>A0A1I8HJ73_9PLAT</name>
<dbReference type="Proteomes" id="UP000095280">
    <property type="component" value="Unplaced"/>
</dbReference>
<keyword evidence="1" id="KW-1185">Reference proteome</keyword>
<organism evidence="1 2">
    <name type="scientific">Macrostomum lignano</name>
    <dbReference type="NCBI Taxonomy" id="282301"/>
    <lineage>
        <taxon>Eukaryota</taxon>
        <taxon>Metazoa</taxon>
        <taxon>Spiralia</taxon>
        <taxon>Lophotrochozoa</taxon>
        <taxon>Platyhelminthes</taxon>
        <taxon>Rhabditophora</taxon>
        <taxon>Macrostomorpha</taxon>
        <taxon>Macrostomida</taxon>
        <taxon>Macrostomidae</taxon>
        <taxon>Macrostomum</taxon>
    </lineage>
</organism>
<protein>
    <submittedName>
        <fullName evidence="2">Serine hydrolase</fullName>
    </submittedName>
</protein>
<reference evidence="2" key="1">
    <citation type="submission" date="2016-11" db="UniProtKB">
        <authorList>
            <consortium name="WormBaseParasite"/>
        </authorList>
    </citation>
    <scope>IDENTIFICATION</scope>
</reference>
<accession>A0A1I8HJ73</accession>
<dbReference type="WBParaSite" id="maker-uti_cns_0006507-snap-gene-0.7-mRNA-1">
    <property type="protein sequence ID" value="maker-uti_cns_0006507-snap-gene-0.7-mRNA-1"/>
    <property type="gene ID" value="maker-uti_cns_0006507-snap-gene-0.7"/>
</dbReference>
<evidence type="ECO:0000313" key="2">
    <source>
        <dbReference type="WBParaSite" id="maker-uti_cns_0006507-snap-gene-0.7-mRNA-1"/>
    </source>
</evidence>
<sequence>MLKPQPLSPASTNRRQYRAAAGGRLDAMAPETKLRLQRLLRQNAGVLRQDATSILLGVYSIAPGQMSNKELDKRFSAVAMEMLREQEDRDLHPFGRGGRFEGVLYSRRVKVQVDHTKFLAWIVNGTPSKIATIIANGNNWFHYRWPTAQQQFYQLIRSAV</sequence>
<proteinExistence type="predicted"/>
<dbReference type="AlphaFoldDB" id="A0A1I8HJ73"/>
<evidence type="ECO:0000313" key="1">
    <source>
        <dbReference type="Proteomes" id="UP000095280"/>
    </source>
</evidence>